<dbReference type="AlphaFoldDB" id="Q8SWC2"/>
<sequence>MSKRNEDQVNYNVFALIYTSFVNKVIRDRADRSKERLFAIGLRIGERMADDFFLVSKPRKPMSLVDVSRDISESFFPHYFSLRPTCNGCIIGLGKFLVLQYTKKEEECLEMICGILQSVYSHVSRDSIKFEAMEHNGEHCIVVRKKTDLAGPSVVGLREEASEES</sequence>
<dbReference type="EMBL" id="AL590442">
    <property type="protein sequence ID" value="CAD25126.1"/>
    <property type="molecule type" value="Genomic_DNA"/>
</dbReference>
<proteinExistence type="predicted"/>
<dbReference type="HOGENOM" id="CLU_1525130_0_0_1"/>
<accession>Q8SWC2</accession>
<name>Q8SWC2_ENCCU</name>
<dbReference type="OrthoDB" id="10262857at2759"/>
<keyword evidence="2" id="KW-1185">Reference proteome</keyword>
<gene>
    <name evidence="1" type="ordered locus">ECU02_0970</name>
</gene>
<dbReference type="VEuPathDB" id="MicrosporidiaDB:ECU02_0970"/>
<dbReference type="Proteomes" id="UP000000819">
    <property type="component" value="Chromosome II"/>
</dbReference>
<evidence type="ECO:0008006" key="3">
    <source>
        <dbReference type="Google" id="ProtNLM"/>
    </source>
</evidence>
<protein>
    <recommendedName>
        <fullName evidence="3">Trafficking protein particle complex subunit</fullName>
    </recommendedName>
</protein>
<dbReference type="RefSeq" id="NP_584622.1">
    <property type="nucleotide sequence ID" value="NM_001040811.1"/>
</dbReference>
<dbReference type="Gene3D" id="3.30.1380.20">
    <property type="entry name" value="Trafficking protein particle complex subunit 3"/>
    <property type="match status" value="1"/>
</dbReference>
<evidence type="ECO:0000313" key="2">
    <source>
        <dbReference type="Proteomes" id="UP000000819"/>
    </source>
</evidence>
<evidence type="ECO:0000313" key="1">
    <source>
        <dbReference type="EMBL" id="CAD25126.1"/>
    </source>
</evidence>
<dbReference type="SUPFAM" id="SSF111126">
    <property type="entry name" value="Ligand-binding domain in the NO signalling and Golgi transport"/>
    <property type="match status" value="1"/>
</dbReference>
<reference evidence="1 2" key="1">
    <citation type="journal article" date="2001" name="Nature">
        <title>Genome sequence and gene compaction of the eukaryote parasite Encephalitozoon cuniculi.</title>
        <authorList>
            <person name="Katinka M.D."/>
            <person name="Duprat S."/>
            <person name="Cornillot E."/>
            <person name="Metenier G."/>
            <person name="Thomarat F."/>
            <person name="Prensier G."/>
            <person name="Barbe V."/>
            <person name="Peyretaillade E."/>
            <person name="Brottier P."/>
            <person name="Wincker P."/>
            <person name="Delbac F."/>
            <person name="El Alaoui H."/>
            <person name="Peyret P."/>
            <person name="Saurin W."/>
            <person name="Gouy M."/>
            <person name="Weissenbach J."/>
            <person name="Vivares C.P."/>
        </authorList>
    </citation>
    <scope>NUCLEOTIDE SEQUENCE [LARGE SCALE GENOMIC DNA]</scope>
    <source>
        <strain evidence="1 2">GB-M1</strain>
    </source>
</reference>
<dbReference type="InParanoid" id="Q8SWC2"/>
<reference evidence="1 2" key="2">
    <citation type="journal article" date="2009" name="BMC Genomics">
        <title>Identification of transcriptional signals in Encephalitozoon cuniculi widespread among Microsporidia phylum: support for accurate structural genome annotation.</title>
        <authorList>
            <person name="Peyretaillade E."/>
            <person name="Goncalves O."/>
            <person name="Terrat S."/>
            <person name="Dugat-Bony E."/>
            <person name="Wincker P."/>
            <person name="Cornman R.S."/>
            <person name="Evans J.D."/>
            <person name="Delbac F."/>
            <person name="Peyret P."/>
        </authorList>
    </citation>
    <scope>NUCLEOTIDE SEQUENCE [LARGE SCALE GENOMIC DNA]</scope>
    <source>
        <strain evidence="1 2">GB-M1</strain>
    </source>
</reference>
<dbReference type="KEGG" id="ecu:ECU02_0970"/>
<organism evidence="1 2">
    <name type="scientific">Encephalitozoon cuniculi (strain GB-M1)</name>
    <name type="common">Microsporidian parasite</name>
    <dbReference type="NCBI Taxonomy" id="284813"/>
    <lineage>
        <taxon>Eukaryota</taxon>
        <taxon>Fungi</taxon>
        <taxon>Fungi incertae sedis</taxon>
        <taxon>Microsporidia</taxon>
        <taxon>Unikaryonidae</taxon>
        <taxon>Encephalitozoon</taxon>
    </lineage>
</organism>
<dbReference type="InterPro" id="IPR024096">
    <property type="entry name" value="NO_sig/Golgi_transp_ligand-bd"/>
</dbReference>
<dbReference type="GeneID" id="858612"/>